<dbReference type="OrthoDB" id="9936411at2"/>
<reference evidence="1 2" key="1">
    <citation type="journal article" date="2018" name="ISME J.">
        <title>Involvement of Burkholderiaceae and sulfurous volatiles in disease-suppressive soils.</title>
        <authorList>
            <person name="Carrion V.J."/>
            <person name="Cordovez V."/>
            <person name="Tyc O."/>
            <person name="Etalo D.W."/>
            <person name="de Bruijn I."/>
            <person name="de Jager V.C."/>
            <person name="Medema M.H."/>
            <person name="Eberl L."/>
            <person name="Raaijmakers J.M."/>
        </authorList>
    </citation>
    <scope>NUCLEOTIDE SEQUENCE [LARGE SCALE GENOMIC DNA]</scope>
    <source>
        <strain evidence="2">mHSR5</strain>
    </source>
</reference>
<organism evidence="1 2">
    <name type="scientific">Burkholderia pyrrocinia</name>
    <name type="common">Pseudomonas pyrrocinia</name>
    <dbReference type="NCBI Taxonomy" id="60550"/>
    <lineage>
        <taxon>Bacteria</taxon>
        <taxon>Pseudomonadati</taxon>
        <taxon>Pseudomonadota</taxon>
        <taxon>Betaproteobacteria</taxon>
        <taxon>Burkholderiales</taxon>
        <taxon>Burkholderiaceae</taxon>
        <taxon>Burkholderia</taxon>
        <taxon>Burkholderia cepacia complex</taxon>
    </lineage>
</organism>
<protein>
    <submittedName>
        <fullName evidence="1">Uncharacterized protein</fullName>
    </submittedName>
</protein>
<gene>
    <name evidence="1" type="ORF">CUJ89_20715</name>
</gene>
<dbReference type="AlphaFoldDB" id="A0A2Z5N1U8"/>
<sequence>MIFSDRHRSLSFLYIDIPGGPPAGHSHLPQIINQKNNRQLSRTEIRSSGKCNNARHWRAWRAADCQNRRG</sequence>
<dbReference type="EMBL" id="CP024903">
    <property type="protein sequence ID" value="AXF22918.1"/>
    <property type="molecule type" value="Genomic_DNA"/>
</dbReference>
<proteinExistence type="predicted"/>
<accession>A0A2Z5N1U8</accession>
<dbReference type="Proteomes" id="UP000253104">
    <property type="component" value="Chromosome mHSR5_B"/>
</dbReference>
<evidence type="ECO:0000313" key="2">
    <source>
        <dbReference type="Proteomes" id="UP000253104"/>
    </source>
</evidence>
<evidence type="ECO:0000313" key="1">
    <source>
        <dbReference type="EMBL" id="AXF22918.1"/>
    </source>
</evidence>
<name>A0A2Z5N1U8_BURPY</name>